<comment type="caution">
    <text evidence="6">The sequence shown here is derived from an EMBL/GenBank/DDBJ whole genome shotgun (WGS) entry which is preliminary data.</text>
</comment>
<dbReference type="RefSeq" id="WP_021705928.1">
    <property type="nucleotide sequence ID" value="NZ_BATJ01000010.1"/>
</dbReference>
<dbReference type="GO" id="GO:0003700">
    <property type="term" value="F:DNA-binding transcription factor activity"/>
    <property type="evidence" value="ECO:0007669"/>
    <property type="project" value="InterPro"/>
</dbReference>
<dbReference type="AlphaFoldDB" id="U3A3N8"/>
<name>U3A3N8_VIBPR</name>
<keyword evidence="2" id="KW-0805">Transcription regulation</keyword>
<dbReference type="PANTHER" id="PTHR30118:SF15">
    <property type="entry name" value="TRANSCRIPTIONAL REGULATORY PROTEIN"/>
    <property type="match status" value="1"/>
</dbReference>
<keyword evidence="3" id="KW-0238">DNA-binding</keyword>
<evidence type="ECO:0000256" key="4">
    <source>
        <dbReference type="ARBA" id="ARBA00023163"/>
    </source>
</evidence>
<reference evidence="6 7" key="1">
    <citation type="submission" date="2013-09" db="EMBL/GenBank/DDBJ databases">
        <title>Whole genome shotgun sequence of Vibrio proteolyticus NBRC 13287.</title>
        <authorList>
            <person name="Isaki S."/>
            <person name="Hosoyama A."/>
            <person name="Numata M."/>
            <person name="Hashimoto M."/>
            <person name="Hosoyama Y."/>
            <person name="Tsuchikane K."/>
            <person name="Noguchi M."/>
            <person name="Hirakata S."/>
            <person name="Ichikawa N."/>
            <person name="Ohji S."/>
            <person name="Yamazoe A."/>
            <person name="Fujita N."/>
        </authorList>
    </citation>
    <scope>NUCLEOTIDE SEQUENCE [LARGE SCALE GENOMIC DNA]</scope>
    <source>
        <strain evidence="6 7">NBRC 13287</strain>
    </source>
</reference>
<gene>
    <name evidence="6" type="ORF">VPR01S_10_01530</name>
</gene>
<comment type="similarity">
    <text evidence="1">Belongs to the LysR transcriptional regulatory family.</text>
</comment>
<dbReference type="SUPFAM" id="SSF46785">
    <property type="entry name" value="Winged helix' DNA-binding domain"/>
    <property type="match status" value="1"/>
</dbReference>
<dbReference type="SUPFAM" id="SSF53850">
    <property type="entry name" value="Periplasmic binding protein-like II"/>
    <property type="match status" value="1"/>
</dbReference>
<dbReference type="eggNOG" id="COG0583">
    <property type="taxonomic scope" value="Bacteria"/>
</dbReference>
<dbReference type="PANTHER" id="PTHR30118">
    <property type="entry name" value="HTH-TYPE TRANSCRIPTIONAL REGULATOR LEUO-RELATED"/>
    <property type="match status" value="1"/>
</dbReference>
<organism evidence="6 7">
    <name type="scientific">Vibrio proteolyticus NBRC 13287</name>
    <dbReference type="NCBI Taxonomy" id="1219065"/>
    <lineage>
        <taxon>Bacteria</taxon>
        <taxon>Pseudomonadati</taxon>
        <taxon>Pseudomonadota</taxon>
        <taxon>Gammaproteobacteria</taxon>
        <taxon>Vibrionales</taxon>
        <taxon>Vibrionaceae</taxon>
        <taxon>Vibrio</taxon>
    </lineage>
</organism>
<dbReference type="InterPro" id="IPR036390">
    <property type="entry name" value="WH_DNA-bd_sf"/>
</dbReference>
<evidence type="ECO:0000256" key="1">
    <source>
        <dbReference type="ARBA" id="ARBA00009437"/>
    </source>
</evidence>
<dbReference type="Gene3D" id="3.40.190.10">
    <property type="entry name" value="Periplasmic binding protein-like II"/>
    <property type="match status" value="2"/>
</dbReference>
<dbReference type="STRING" id="1219065.VPR01S_10_01530"/>
<keyword evidence="7" id="KW-1185">Reference proteome</keyword>
<dbReference type="PROSITE" id="PS50931">
    <property type="entry name" value="HTH_LYSR"/>
    <property type="match status" value="1"/>
</dbReference>
<dbReference type="Gene3D" id="1.10.10.10">
    <property type="entry name" value="Winged helix-like DNA-binding domain superfamily/Winged helix DNA-binding domain"/>
    <property type="match status" value="1"/>
</dbReference>
<dbReference type="GO" id="GO:0003677">
    <property type="term" value="F:DNA binding"/>
    <property type="evidence" value="ECO:0007669"/>
    <property type="project" value="UniProtKB-KW"/>
</dbReference>
<evidence type="ECO:0000256" key="3">
    <source>
        <dbReference type="ARBA" id="ARBA00023125"/>
    </source>
</evidence>
<evidence type="ECO:0000259" key="5">
    <source>
        <dbReference type="PROSITE" id="PS50931"/>
    </source>
</evidence>
<dbReference type="InterPro" id="IPR036388">
    <property type="entry name" value="WH-like_DNA-bd_sf"/>
</dbReference>
<dbReference type="Pfam" id="PF03466">
    <property type="entry name" value="LysR_substrate"/>
    <property type="match status" value="1"/>
</dbReference>
<dbReference type="EMBL" id="BATJ01000010">
    <property type="protein sequence ID" value="GAD67957.1"/>
    <property type="molecule type" value="Genomic_DNA"/>
</dbReference>
<evidence type="ECO:0000256" key="2">
    <source>
        <dbReference type="ARBA" id="ARBA00023015"/>
    </source>
</evidence>
<sequence length="313" mass="35149">MRTDINWRSIDLNLLVSFSFLYQYRSVSLAAEQCHVSQSAMSHSLSRLRQWLNNPLFERRGYLMEPTEVAHQLAPIIERILCTVQSELLTVPEFIPAEYQGVCRIGLTDYAEFIYAPDLYDAIHTAAPQAQVSFVNVNRHNYQKVVEEDKLDLVIGSIAKPAEAFETQWLYTEQHVCLFDPNCVPMEALDDVATFASIEQALVSPDGQLGTPVDASLAEHGLTRRVTVASRNFLTIRSLLSRRPLVAIVPRQMALASGFDDALAFAPPPVVVGDFDISMLWLKARTLDDKSGWLRQLVQARLGDNGEKKTTLK</sequence>
<proteinExistence type="inferred from homology"/>
<feature type="domain" description="HTH lysR-type" evidence="5">
    <location>
        <begin position="10"/>
        <end position="67"/>
    </location>
</feature>
<protein>
    <submittedName>
        <fullName evidence="6">Putative LysR family transcriptional regulator</fullName>
    </submittedName>
</protein>
<dbReference type="InterPro" id="IPR005119">
    <property type="entry name" value="LysR_subst-bd"/>
</dbReference>
<dbReference type="Pfam" id="PF00126">
    <property type="entry name" value="HTH_1"/>
    <property type="match status" value="1"/>
</dbReference>
<evidence type="ECO:0000313" key="6">
    <source>
        <dbReference type="EMBL" id="GAD67957.1"/>
    </source>
</evidence>
<accession>U3A3N8</accession>
<keyword evidence="4" id="KW-0804">Transcription</keyword>
<evidence type="ECO:0000313" key="7">
    <source>
        <dbReference type="Proteomes" id="UP000016570"/>
    </source>
</evidence>
<dbReference type="Proteomes" id="UP000016570">
    <property type="component" value="Unassembled WGS sequence"/>
</dbReference>
<dbReference type="PRINTS" id="PR00039">
    <property type="entry name" value="HTHLYSR"/>
</dbReference>
<dbReference type="InterPro" id="IPR050389">
    <property type="entry name" value="LysR-type_TF"/>
</dbReference>
<dbReference type="InterPro" id="IPR000847">
    <property type="entry name" value="LysR_HTH_N"/>
</dbReference>